<dbReference type="AlphaFoldDB" id="A0AAJ7L4U8"/>
<reference evidence="2" key="1">
    <citation type="submission" date="2025-08" db="UniProtKB">
        <authorList>
            <consortium name="RefSeq"/>
        </authorList>
    </citation>
    <scope>IDENTIFICATION</scope>
</reference>
<organism evidence="1 2">
    <name type="scientific">Galendromus occidentalis</name>
    <name type="common">western predatory mite</name>
    <dbReference type="NCBI Taxonomy" id="34638"/>
    <lineage>
        <taxon>Eukaryota</taxon>
        <taxon>Metazoa</taxon>
        <taxon>Ecdysozoa</taxon>
        <taxon>Arthropoda</taxon>
        <taxon>Chelicerata</taxon>
        <taxon>Arachnida</taxon>
        <taxon>Acari</taxon>
        <taxon>Parasitiformes</taxon>
        <taxon>Mesostigmata</taxon>
        <taxon>Gamasina</taxon>
        <taxon>Phytoseioidea</taxon>
        <taxon>Phytoseiidae</taxon>
        <taxon>Typhlodrominae</taxon>
        <taxon>Galendromus</taxon>
    </lineage>
</organism>
<sequence length="255" mass="29465">MNYGCSNHVQSGPGDSVYHGEITSAFGEERGLIFNPADSAGWSTFGKGEAKSKIKYFKRIKEMPDERWAKRMLTMISINNARVKAVERMKTLSLKYDCDKIVIERSEAGGACLNTFGKNMEEKIRDLVHREWREDMSEKPCLARYRKHKQRRGTVDNIYDNSRGSVLLAQARAGFLRTRKFRSRLEEIDPSRRICGQEETLEHVLLACHEKTCGDEEIQERLGLHEESGRRVIDGTKRIFERVERWEAKPPTPQE</sequence>
<evidence type="ECO:0000313" key="2">
    <source>
        <dbReference type="RefSeq" id="XP_018495837.1"/>
    </source>
</evidence>
<accession>A0AAJ7L4U8</accession>
<proteinExistence type="predicted"/>
<gene>
    <name evidence="2" type="primary">LOC108864516</name>
</gene>
<dbReference type="RefSeq" id="XP_018495837.1">
    <property type="nucleotide sequence ID" value="XM_018640321.1"/>
</dbReference>
<dbReference type="GeneID" id="108864516"/>
<evidence type="ECO:0000313" key="1">
    <source>
        <dbReference type="Proteomes" id="UP000694867"/>
    </source>
</evidence>
<keyword evidence="1" id="KW-1185">Reference proteome</keyword>
<name>A0AAJ7L4U8_9ACAR</name>
<protein>
    <submittedName>
        <fullName evidence="2">Uncharacterized protein LOC108864516</fullName>
    </submittedName>
</protein>
<dbReference type="KEGG" id="goe:108864516"/>
<dbReference type="Proteomes" id="UP000694867">
    <property type="component" value="Unplaced"/>
</dbReference>